<feature type="region of interest" description="Disordered" evidence="6">
    <location>
        <begin position="226"/>
        <end position="248"/>
    </location>
</feature>
<dbReference type="InterPro" id="IPR000719">
    <property type="entry name" value="Prot_kinase_dom"/>
</dbReference>
<evidence type="ECO:0000256" key="6">
    <source>
        <dbReference type="SAM" id="MobiDB-lite"/>
    </source>
</evidence>
<keyword evidence="4" id="KW-0472">Membrane</keyword>
<keyword evidence="3" id="KW-0808">Transferase</keyword>
<dbReference type="PANTHER" id="PTHR47985:SF31">
    <property type="entry name" value="SERINE_THREONINE-PROTEIN KINASE PBL26-RELATED"/>
    <property type="match status" value="1"/>
</dbReference>
<dbReference type="Pfam" id="PF00069">
    <property type="entry name" value="Pkinase"/>
    <property type="match status" value="1"/>
</dbReference>
<evidence type="ECO:0000256" key="5">
    <source>
        <dbReference type="ARBA" id="ARBA00023288"/>
    </source>
</evidence>
<dbReference type="Gene3D" id="1.10.510.10">
    <property type="entry name" value="Transferase(Phosphotransferase) domain 1"/>
    <property type="match status" value="2"/>
</dbReference>
<dbReference type="PROSITE" id="PS00108">
    <property type="entry name" value="PROTEIN_KINASE_ST"/>
    <property type="match status" value="1"/>
</dbReference>
<dbReference type="InterPro" id="IPR008271">
    <property type="entry name" value="Ser/Thr_kinase_AS"/>
</dbReference>
<reference evidence="8 9" key="1">
    <citation type="submission" date="2022-03" db="EMBL/GenBank/DDBJ databases">
        <authorList>
            <person name="Nunn A."/>
            <person name="Chopra R."/>
            <person name="Nunn A."/>
            <person name="Contreras Garrido A."/>
        </authorList>
    </citation>
    <scope>NUCLEOTIDE SEQUENCE [LARGE SCALE GENOMIC DNA]</scope>
</reference>
<feature type="compositionally biased region" description="Polar residues" evidence="6">
    <location>
        <begin position="26"/>
        <end position="35"/>
    </location>
</feature>
<dbReference type="AlphaFoldDB" id="A0AAU9RUL5"/>
<protein>
    <recommendedName>
        <fullName evidence="7">Protein kinase domain-containing protein</fullName>
    </recommendedName>
</protein>
<accession>A0AAU9RUL5</accession>
<dbReference type="InterPro" id="IPR011009">
    <property type="entry name" value="Kinase-like_dom_sf"/>
</dbReference>
<evidence type="ECO:0000256" key="1">
    <source>
        <dbReference type="ARBA" id="ARBA00004193"/>
    </source>
</evidence>
<keyword evidence="3" id="KW-0723">Serine/threonine-protein kinase</keyword>
<dbReference type="SUPFAM" id="SSF56112">
    <property type="entry name" value="Protein kinase-like (PK-like)"/>
    <property type="match status" value="1"/>
</dbReference>
<organism evidence="8 9">
    <name type="scientific">Thlaspi arvense</name>
    <name type="common">Field penny-cress</name>
    <dbReference type="NCBI Taxonomy" id="13288"/>
    <lineage>
        <taxon>Eukaryota</taxon>
        <taxon>Viridiplantae</taxon>
        <taxon>Streptophyta</taxon>
        <taxon>Embryophyta</taxon>
        <taxon>Tracheophyta</taxon>
        <taxon>Spermatophyta</taxon>
        <taxon>Magnoliopsida</taxon>
        <taxon>eudicotyledons</taxon>
        <taxon>Gunneridae</taxon>
        <taxon>Pentapetalae</taxon>
        <taxon>rosids</taxon>
        <taxon>malvids</taxon>
        <taxon>Brassicales</taxon>
        <taxon>Brassicaceae</taxon>
        <taxon>Thlaspideae</taxon>
        <taxon>Thlaspi</taxon>
    </lineage>
</organism>
<feature type="domain" description="Protein kinase" evidence="7">
    <location>
        <begin position="1"/>
        <end position="248"/>
    </location>
</feature>
<evidence type="ECO:0000313" key="8">
    <source>
        <dbReference type="EMBL" id="CAH2052634.1"/>
    </source>
</evidence>
<dbReference type="Gene3D" id="3.30.200.20">
    <property type="entry name" value="Phosphorylase Kinase, domain 1"/>
    <property type="match status" value="1"/>
</dbReference>
<evidence type="ECO:0000256" key="4">
    <source>
        <dbReference type="ARBA" id="ARBA00023136"/>
    </source>
</evidence>
<evidence type="ECO:0000256" key="2">
    <source>
        <dbReference type="ARBA" id="ARBA00022475"/>
    </source>
</evidence>
<dbReference type="SMART" id="SM00220">
    <property type="entry name" value="S_TKc"/>
    <property type="match status" value="1"/>
</dbReference>
<sequence length="248" mass="27252">MLSCFSCFSSKVSDNEGSSMPAPIRQPNSTKKTVGSNGYVNNIQTEVFTFRELATATESFKQENLIGEGGFGRVYKGKLEKTGQKPLDWNTRVKIALGAAKGLEHLHHTVDPPVIYQDLKPSNILLNRDFEPKLSDFGLAKLGPVGNATPPHVPSQTQPIFRDPSRFPELADPLLRGEFPEKSLNQVVAVAAMCLHKEPSVRPLISDVVTALSFLDAFSNADTNQLQQDGSDDYHDAVQWDSSPRQLS</sequence>
<proteinExistence type="predicted"/>
<dbReference type="GO" id="GO:0005524">
    <property type="term" value="F:ATP binding"/>
    <property type="evidence" value="ECO:0007669"/>
    <property type="project" value="InterPro"/>
</dbReference>
<feature type="region of interest" description="Disordered" evidence="6">
    <location>
        <begin position="11"/>
        <end position="35"/>
    </location>
</feature>
<dbReference type="PROSITE" id="PS50011">
    <property type="entry name" value="PROTEIN_KINASE_DOM"/>
    <property type="match status" value="1"/>
</dbReference>
<dbReference type="GO" id="GO:0004674">
    <property type="term" value="F:protein serine/threonine kinase activity"/>
    <property type="evidence" value="ECO:0007669"/>
    <property type="project" value="UniProtKB-KW"/>
</dbReference>
<name>A0AAU9RUL5_THLAR</name>
<evidence type="ECO:0000256" key="3">
    <source>
        <dbReference type="ARBA" id="ARBA00022527"/>
    </source>
</evidence>
<gene>
    <name evidence="8" type="ORF">TAV2_LOCUS9723</name>
</gene>
<evidence type="ECO:0000259" key="7">
    <source>
        <dbReference type="PROSITE" id="PS50011"/>
    </source>
</evidence>
<keyword evidence="5" id="KW-0449">Lipoprotein</keyword>
<dbReference type="EMBL" id="OU466859">
    <property type="protein sequence ID" value="CAH2052634.1"/>
    <property type="molecule type" value="Genomic_DNA"/>
</dbReference>
<keyword evidence="9" id="KW-1185">Reference proteome</keyword>
<evidence type="ECO:0000313" key="9">
    <source>
        <dbReference type="Proteomes" id="UP000836841"/>
    </source>
</evidence>
<dbReference type="GO" id="GO:0005886">
    <property type="term" value="C:plasma membrane"/>
    <property type="evidence" value="ECO:0007669"/>
    <property type="project" value="UniProtKB-SubCell"/>
</dbReference>
<keyword evidence="3" id="KW-0418">Kinase</keyword>
<keyword evidence="2" id="KW-1003">Cell membrane</keyword>
<comment type="subcellular location">
    <subcellularLocation>
        <location evidence="1">Cell membrane</location>
        <topology evidence="1">Lipid-anchor</topology>
    </subcellularLocation>
</comment>
<dbReference type="Proteomes" id="UP000836841">
    <property type="component" value="Chromosome 3"/>
</dbReference>
<dbReference type="PANTHER" id="PTHR47985">
    <property type="entry name" value="OS07G0668900 PROTEIN"/>
    <property type="match status" value="1"/>
</dbReference>